<accession>A0A1A6C2U9</accession>
<evidence type="ECO:0000313" key="3">
    <source>
        <dbReference type="Proteomes" id="UP000029273"/>
    </source>
</evidence>
<protein>
    <submittedName>
        <fullName evidence="2">Uncharacterized protein</fullName>
    </submittedName>
</protein>
<dbReference type="AlphaFoldDB" id="A0A1A6C2U9"/>
<dbReference type="Proteomes" id="UP000029273">
    <property type="component" value="Unassembled WGS sequence"/>
</dbReference>
<evidence type="ECO:0000256" key="1">
    <source>
        <dbReference type="SAM" id="MobiDB-lite"/>
    </source>
</evidence>
<evidence type="ECO:0000313" key="2">
    <source>
        <dbReference type="EMBL" id="OBS08870.1"/>
    </source>
</evidence>
<gene>
    <name evidence="2" type="ORF">Thpro_023120</name>
</gene>
<feature type="region of interest" description="Disordered" evidence="1">
    <location>
        <begin position="28"/>
        <end position="50"/>
    </location>
</feature>
<comment type="caution">
    <text evidence="2">The sequence shown here is derived from an EMBL/GenBank/DDBJ whole genome shotgun (WGS) entry which is preliminary data.</text>
</comment>
<name>A0A1A6C2U9_9GAMM</name>
<proteinExistence type="predicted"/>
<sequence>MREAEMYRCVARGWRHQAARPVNRLIRHGHRSDAPWDQGMRRTDLNALED</sequence>
<dbReference type="EMBL" id="JQSG02000006">
    <property type="protein sequence ID" value="OBS08870.1"/>
    <property type="molecule type" value="Genomic_DNA"/>
</dbReference>
<reference evidence="2 3" key="1">
    <citation type="journal article" date="2014" name="Genome Announc.">
        <title>Draft Genome Sequence of the Iron-Oxidizing, Acidophilic, and Halotolerant 'Thiobacillus prosperus' Type Strain DSM 5130.</title>
        <authorList>
            <person name="Ossandon F.J."/>
            <person name="Cardenas J.P."/>
            <person name="Corbett M."/>
            <person name="Quatrini R."/>
            <person name="Holmes D.S."/>
            <person name="Watkin E."/>
        </authorList>
    </citation>
    <scope>NUCLEOTIDE SEQUENCE [LARGE SCALE GENOMIC DNA]</scope>
    <source>
        <strain evidence="2 3">DSM 5130</strain>
    </source>
</reference>
<organism evidence="2 3">
    <name type="scientific">Acidihalobacter prosperus</name>
    <dbReference type="NCBI Taxonomy" id="160660"/>
    <lineage>
        <taxon>Bacteria</taxon>
        <taxon>Pseudomonadati</taxon>
        <taxon>Pseudomonadota</taxon>
        <taxon>Gammaproteobacteria</taxon>
        <taxon>Chromatiales</taxon>
        <taxon>Ectothiorhodospiraceae</taxon>
        <taxon>Acidihalobacter</taxon>
    </lineage>
</organism>
<keyword evidence="3" id="KW-1185">Reference proteome</keyword>
<feature type="compositionally biased region" description="Basic and acidic residues" evidence="1">
    <location>
        <begin position="31"/>
        <end position="44"/>
    </location>
</feature>